<evidence type="ECO:0000256" key="1">
    <source>
        <dbReference type="ARBA" id="ARBA00005051"/>
    </source>
</evidence>
<keyword evidence="6" id="KW-0547">Nucleotide-binding</keyword>
<evidence type="ECO:0000256" key="10">
    <source>
        <dbReference type="ARBA" id="ARBA00029409"/>
    </source>
</evidence>
<evidence type="ECO:0000256" key="9">
    <source>
        <dbReference type="ARBA" id="ARBA00022909"/>
    </source>
</evidence>
<evidence type="ECO:0000259" key="13">
    <source>
        <dbReference type="PROSITE" id="PS00794"/>
    </source>
</evidence>
<gene>
    <name evidence="14" type="ORF">QFZ34_004592</name>
</gene>
<accession>A0ABU0SF72</accession>
<name>A0ABU0SF72_9HYPH</name>
<evidence type="ECO:0000256" key="5">
    <source>
        <dbReference type="ARBA" id="ARBA00022679"/>
    </source>
</evidence>
<dbReference type="NCBIfam" id="TIGR01498">
    <property type="entry name" value="folK"/>
    <property type="match status" value="1"/>
</dbReference>
<dbReference type="PROSITE" id="PS00794">
    <property type="entry name" value="HPPK"/>
    <property type="match status" value="1"/>
</dbReference>
<evidence type="ECO:0000256" key="4">
    <source>
        <dbReference type="ARBA" id="ARBA00016218"/>
    </source>
</evidence>
<dbReference type="CDD" id="cd00483">
    <property type="entry name" value="HPPK"/>
    <property type="match status" value="1"/>
</dbReference>
<dbReference type="EMBL" id="JAUSZT010000003">
    <property type="protein sequence ID" value="MDQ0999410.1"/>
    <property type="molecule type" value="Genomic_DNA"/>
</dbReference>
<evidence type="ECO:0000256" key="12">
    <source>
        <dbReference type="ARBA" id="ARBA00033413"/>
    </source>
</evidence>
<comment type="pathway">
    <text evidence="1">Cofactor biosynthesis; tetrahydrofolate biosynthesis; 2-amino-4-hydroxy-6-hydroxymethyl-7,8-dihydropteridine diphosphate from 7,8-dihydroneopterin triphosphate: step 4/4.</text>
</comment>
<keyword evidence="7" id="KW-0418">Kinase</keyword>
<dbReference type="InterPro" id="IPR035907">
    <property type="entry name" value="Hppk_sf"/>
</dbReference>
<dbReference type="Pfam" id="PF01288">
    <property type="entry name" value="HPPK"/>
    <property type="match status" value="1"/>
</dbReference>
<evidence type="ECO:0000256" key="8">
    <source>
        <dbReference type="ARBA" id="ARBA00022840"/>
    </source>
</evidence>
<dbReference type="GO" id="GO:0003848">
    <property type="term" value="F:2-amino-4-hydroxy-6-hydroxymethyldihydropteridine diphosphokinase activity"/>
    <property type="evidence" value="ECO:0007669"/>
    <property type="project" value="UniProtKB-EC"/>
</dbReference>
<evidence type="ECO:0000256" key="7">
    <source>
        <dbReference type="ARBA" id="ARBA00022777"/>
    </source>
</evidence>
<protein>
    <recommendedName>
        <fullName evidence="4">2-amino-4-hydroxy-6-hydroxymethyldihydropteridine pyrophosphokinase</fullName>
        <ecNumber evidence="3">2.7.6.3</ecNumber>
    </recommendedName>
    <alternativeName>
        <fullName evidence="11">6-hydroxymethyl-7,8-dihydropterin pyrophosphokinase</fullName>
    </alternativeName>
    <alternativeName>
        <fullName evidence="12">7,8-dihydro-6-hydroxymethylpterin-pyrophosphokinase</fullName>
    </alternativeName>
</protein>
<evidence type="ECO:0000256" key="2">
    <source>
        <dbReference type="ARBA" id="ARBA00005810"/>
    </source>
</evidence>
<comment type="caution">
    <text evidence="14">The sequence shown here is derived from an EMBL/GenBank/DDBJ whole genome shotgun (WGS) entry which is preliminary data.</text>
</comment>
<evidence type="ECO:0000313" key="15">
    <source>
        <dbReference type="Proteomes" id="UP001237780"/>
    </source>
</evidence>
<evidence type="ECO:0000256" key="6">
    <source>
        <dbReference type="ARBA" id="ARBA00022741"/>
    </source>
</evidence>
<keyword evidence="8" id="KW-0067">ATP-binding</keyword>
<dbReference type="Gene3D" id="3.30.70.560">
    <property type="entry name" value="7,8-Dihydro-6-hydroxymethylpterin-pyrophosphokinase HPPK"/>
    <property type="match status" value="1"/>
</dbReference>
<feature type="domain" description="7,8-dihydro-6-hydroxymethylpterin-pyrophosphokinase" evidence="13">
    <location>
        <begin position="91"/>
        <end position="102"/>
    </location>
</feature>
<keyword evidence="9" id="KW-0289">Folate biosynthesis</keyword>
<evidence type="ECO:0000256" key="3">
    <source>
        <dbReference type="ARBA" id="ARBA00013253"/>
    </source>
</evidence>
<proteinExistence type="inferred from homology"/>
<dbReference type="InterPro" id="IPR000550">
    <property type="entry name" value="Hppk"/>
</dbReference>
<dbReference type="Proteomes" id="UP001237780">
    <property type="component" value="Unassembled WGS sequence"/>
</dbReference>
<dbReference type="SUPFAM" id="SSF55083">
    <property type="entry name" value="6-hydroxymethyl-7,8-dihydropterin pyrophosphokinase, HPPK"/>
    <property type="match status" value="1"/>
</dbReference>
<evidence type="ECO:0000256" key="11">
    <source>
        <dbReference type="ARBA" id="ARBA00029766"/>
    </source>
</evidence>
<dbReference type="PANTHER" id="PTHR43071:SF1">
    <property type="entry name" value="2-AMINO-4-HYDROXY-6-HYDROXYMETHYLDIHYDROPTERIDINE PYROPHOSPHOKINASE"/>
    <property type="match status" value="1"/>
</dbReference>
<organism evidence="14 15">
    <name type="scientific">Phyllobacterium ifriqiyense</name>
    <dbReference type="NCBI Taxonomy" id="314238"/>
    <lineage>
        <taxon>Bacteria</taxon>
        <taxon>Pseudomonadati</taxon>
        <taxon>Pseudomonadota</taxon>
        <taxon>Alphaproteobacteria</taxon>
        <taxon>Hyphomicrobiales</taxon>
        <taxon>Phyllobacteriaceae</taxon>
        <taxon>Phyllobacterium</taxon>
    </lineage>
</organism>
<reference evidence="14 15" key="1">
    <citation type="submission" date="2023-07" db="EMBL/GenBank/DDBJ databases">
        <title>Comparative genomics of wheat-associated soil bacteria to identify genetic determinants of phenazine resistance.</title>
        <authorList>
            <person name="Mouncey N."/>
        </authorList>
    </citation>
    <scope>NUCLEOTIDE SEQUENCE [LARGE SCALE GENOMIC DNA]</scope>
    <source>
        <strain evidence="14 15">W4I11</strain>
    </source>
</reference>
<dbReference type="EC" id="2.7.6.3" evidence="3"/>
<dbReference type="PANTHER" id="PTHR43071">
    <property type="entry name" value="2-AMINO-4-HYDROXY-6-HYDROXYMETHYLDIHYDROPTERIDINE PYROPHOSPHOKINASE"/>
    <property type="match status" value="1"/>
</dbReference>
<evidence type="ECO:0000313" key="14">
    <source>
        <dbReference type="EMBL" id="MDQ0999410.1"/>
    </source>
</evidence>
<comment type="function">
    <text evidence="10">Catalyzes the transfer of pyrophosphate from adenosine triphosphate (ATP) to 6-hydroxymethyl-7,8-dihydropterin, an enzymatic step in folate biosynthesis pathway.</text>
</comment>
<keyword evidence="15" id="KW-1185">Reference proteome</keyword>
<keyword evidence="5 14" id="KW-0808">Transferase</keyword>
<sequence>MTILRKAWLGLGGNLGDPILAMGQALRALDSRADTSVNIVSPVYNTPPWGKRDQPSFYNACAELATELEPESLLAVCLNIELVMKRERLERWGPRIIDIDVLAYEGIDRFESSSLILPHPRMTERAFVLVPLGDIAPDLKIEGMSVLHWAALADSTGMTKARDDAGWWPVQ</sequence>
<comment type="similarity">
    <text evidence="2">Belongs to the HPPK family.</text>
</comment>
<dbReference type="RefSeq" id="WP_307285660.1">
    <property type="nucleotide sequence ID" value="NZ_JAUSZT010000003.1"/>
</dbReference>